<sequence length="312" mass="35519">MENKNKIIEGVKMGGLFVILLALTLYVPVLGMIVSLLLPLPFLVYGAKQPVQIAIGFALIGILLSILIGGLPAVLLAFLFIVLGTVMGVMIQKKRDKLSIFMTGTLIFLLSMVASYALAMTFAEEAIRGMSDSFQQSYQESIDMMESMGQPVPEEAISQGHAMLDYLSALLPSFLVLFSLVYVLFIMLINFPLAKRMSIDIPRFRPFREWQLPKSILWYYVLFLVLSLMAPPEQGSMWYFAYVNIMFMLQFCLLLQGLSFLYFFFYMKKWSIVFPILLTIFSFLILPLLYLVRLLGIIDLGFDLKRRLQQKG</sequence>
<dbReference type="Pfam" id="PF09991">
    <property type="entry name" value="DUF2232"/>
    <property type="match status" value="1"/>
</dbReference>
<dbReference type="OrthoDB" id="2987886at2"/>
<keyword evidence="3" id="KW-1185">Reference proteome</keyword>
<reference evidence="2" key="1">
    <citation type="submission" date="2015-02" db="EMBL/GenBank/DDBJ databases">
        <title>Genome Assembly of Bacillaceae bacterium MTCC 8252.</title>
        <authorList>
            <person name="Verma A."/>
            <person name="Khatri I."/>
            <person name="Mual P."/>
            <person name="Subramanian S."/>
            <person name="Krishnamurthi S."/>
        </authorList>
    </citation>
    <scope>NUCLEOTIDE SEQUENCE [LARGE SCALE GENOMIC DNA]</scope>
    <source>
        <strain evidence="2">MTCC 8252</strain>
    </source>
</reference>
<keyword evidence="1" id="KW-0472">Membrane</keyword>
<accession>A0A0F5I1U5</accession>
<evidence type="ECO:0008006" key="4">
    <source>
        <dbReference type="Google" id="ProtNLM"/>
    </source>
</evidence>
<feature type="transmembrane region" description="Helical" evidence="1">
    <location>
        <begin position="215"/>
        <end position="232"/>
    </location>
</feature>
<dbReference type="EMBL" id="JWIR02000041">
    <property type="protein sequence ID" value="KKB39501.1"/>
    <property type="molecule type" value="Genomic_DNA"/>
</dbReference>
<proteinExistence type="predicted"/>
<evidence type="ECO:0000313" key="3">
    <source>
        <dbReference type="Proteomes" id="UP000031563"/>
    </source>
</evidence>
<name>A0A0F5I1U5_BACTR</name>
<dbReference type="AlphaFoldDB" id="A0A0F5I1U5"/>
<protein>
    <recommendedName>
        <fullName evidence="4">DUF2232 domain-containing protein</fullName>
    </recommendedName>
</protein>
<dbReference type="InterPro" id="IPR018710">
    <property type="entry name" value="DUF2232"/>
</dbReference>
<dbReference type="RefSeq" id="WP_040047908.1">
    <property type="nucleotide sequence ID" value="NZ_JWIR02000041.1"/>
</dbReference>
<comment type="caution">
    <text evidence="2">The sequence shown here is derived from an EMBL/GenBank/DDBJ whole genome shotgun (WGS) entry which is preliminary data.</text>
</comment>
<keyword evidence="1" id="KW-0812">Transmembrane</keyword>
<organism evidence="2 3">
    <name type="scientific">Bacillus thermotolerans</name>
    <name type="common">Quasibacillus thermotolerans</name>
    <dbReference type="NCBI Taxonomy" id="1221996"/>
    <lineage>
        <taxon>Bacteria</taxon>
        <taxon>Bacillati</taxon>
        <taxon>Bacillota</taxon>
        <taxon>Bacilli</taxon>
        <taxon>Bacillales</taxon>
        <taxon>Bacillaceae</taxon>
        <taxon>Bacillus</taxon>
    </lineage>
</organism>
<evidence type="ECO:0000313" key="2">
    <source>
        <dbReference type="EMBL" id="KKB39501.1"/>
    </source>
</evidence>
<feature type="transmembrane region" description="Helical" evidence="1">
    <location>
        <begin position="238"/>
        <end position="265"/>
    </location>
</feature>
<evidence type="ECO:0000256" key="1">
    <source>
        <dbReference type="SAM" id="Phobius"/>
    </source>
</evidence>
<keyword evidence="1" id="KW-1133">Transmembrane helix</keyword>
<dbReference type="PANTHER" id="PTHR41324">
    <property type="entry name" value="MEMBRANE PROTEIN-RELATED"/>
    <property type="match status" value="1"/>
</dbReference>
<dbReference type="STRING" id="1221996.QY95_02349"/>
<dbReference type="Proteomes" id="UP000031563">
    <property type="component" value="Unassembled WGS sequence"/>
</dbReference>
<dbReference type="PANTHER" id="PTHR41324:SF1">
    <property type="entry name" value="DUF2232 DOMAIN-CONTAINING PROTEIN"/>
    <property type="match status" value="1"/>
</dbReference>
<gene>
    <name evidence="2" type="ORF">QY95_02349</name>
</gene>
<feature type="transmembrane region" description="Helical" evidence="1">
    <location>
        <begin position="16"/>
        <end position="41"/>
    </location>
</feature>
<feature type="transmembrane region" description="Helical" evidence="1">
    <location>
        <begin position="98"/>
        <end position="123"/>
    </location>
</feature>
<feature type="transmembrane region" description="Helical" evidence="1">
    <location>
        <begin position="53"/>
        <end position="86"/>
    </location>
</feature>
<feature type="transmembrane region" description="Helical" evidence="1">
    <location>
        <begin position="272"/>
        <end position="292"/>
    </location>
</feature>
<feature type="transmembrane region" description="Helical" evidence="1">
    <location>
        <begin position="173"/>
        <end position="194"/>
    </location>
</feature>